<dbReference type="AlphaFoldDB" id="A0AAD7F7W5"/>
<feature type="transmembrane region" description="Helical" evidence="1">
    <location>
        <begin position="93"/>
        <end position="116"/>
    </location>
</feature>
<dbReference type="Pfam" id="PF08592">
    <property type="entry name" value="Anthrone_oxy"/>
    <property type="match status" value="1"/>
</dbReference>
<evidence type="ECO:0000313" key="3">
    <source>
        <dbReference type="Proteomes" id="UP001221757"/>
    </source>
</evidence>
<evidence type="ECO:0000256" key="1">
    <source>
        <dbReference type="SAM" id="Phobius"/>
    </source>
</evidence>
<reference evidence="2" key="1">
    <citation type="submission" date="2023-03" db="EMBL/GenBank/DDBJ databases">
        <title>Massive genome expansion in bonnet fungi (Mycena s.s.) driven by repeated elements and novel gene families across ecological guilds.</title>
        <authorList>
            <consortium name="Lawrence Berkeley National Laboratory"/>
            <person name="Harder C.B."/>
            <person name="Miyauchi S."/>
            <person name="Viragh M."/>
            <person name="Kuo A."/>
            <person name="Thoen E."/>
            <person name="Andreopoulos B."/>
            <person name="Lu D."/>
            <person name="Skrede I."/>
            <person name="Drula E."/>
            <person name="Henrissat B."/>
            <person name="Morin E."/>
            <person name="Kohler A."/>
            <person name="Barry K."/>
            <person name="LaButti K."/>
            <person name="Morin E."/>
            <person name="Salamov A."/>
            <person name="Lipzen A."/>
            <person name="Mereny Z."/>
            <person name="Hegedus B."/>
            <person name="Baldrian P."/>
            <person name="Stursova M."/>
            <person name="Weitz H."/>
            <person name="Taylor A."/>
            <person name="Grigoriev I.V."/>
            <person name="Nagy L.G."/>
            <person name="Martin F."/>
            <person name="Kauserud H."/>
        </authorList>
    </citation>
    <scope>NUCLEOTIDE SEQUENCE</scope>
    <source>
        <strain evidence="2">CBHHK067</strain>
    </source>
</reference>
<evidence type="ECO:0008006" key="4">
    <source>
        <dbReference type="Google" id="ProtNLM"/>
    </source>
</evidence>
<keyword evidence="1" id="KW-0812">Transmembrane</keyword>
<evidence type="ECO:0000313" key="2">
    <source>
        <dbReference type="EMBL" id="KAJ7602682.1"/>
    </source>
</evidence>
<proteinExistence type="predicted"/>
<comment type="caution">
    <text evidence="2">The sequence shown here is derived from an EMBL/GenBank/DDBJ whole genome shotgun (WGS) entry which is preliminary data.</text>
</comment>
<keyword evidence="3" id="KW-1185">Reference proteome</keyword>
<sequence length="173" mass="18158">MPALFSPFVASQALGLSAAGFFLASTASISPFNLIPIVESSSLPYAARAPLYGHMFSVRGRPAFLVTALGGAAAFFTAYYTRPADISVEHSRALLAAAGALIVAVPHTVLAMVPVYHALSDAKYSGTDAQAKVRWDGLIARYYRGNSLRVLLFATAYALGTYGLASSHVTGLL</sequence>
<dbReference type="Proteomes" id="UP001221757">
    <property type="component" value="Unassembled WGS sequence"/>
</dbReference>
<accession>A0AAD7F7W5</accession>
<dbReference type="InterPro" id="IPR013901">
    <property type="entry name" value="Anthrone_oxy"/>
</dbReference>
<gene>
    <name evidence="2" type="ORF">B0H17DRAFT_1154927</name>
</gene>
<feature type="transmembrane region" description="Helical" evidence="1">
    <location>
        <begin position="147"/>
        <end position="165"/>
    </location>
</feature>
<keyword evidence="1" id="KW-1133">Transmembrane helix</keyword>
<dbReference type="EMBL" id="JARKIE010001371">
    <property type="protein sequence ID" value="KAJ7602682.1"/>
    <property type="molecule type" value="Genomic_DNA"/>
</dbReference>
<keyword evidence="1" id="KW-0472">Membrane</keyword>
<feature type="transmembrane region" description="Helical" evidence="1">
    <location>
        <begin position="64"/>
        <end position="81"/>
    </location>
</feature>
<organism evidence="2 3">
    <name type="scientific">Mycena rosella</name>
    <name type="common">Pink bonnet</name>
    <name type="synonym">Agaricus rosellus</name>
    <dbReference type="NCBI Taxonomy" id="1033263"/>
    <lineage>
        <taxon>Eukaryota</taxon>
        <taxon>Fungi</taxon>
        <taxon>Dikarya</taxon>
        <taxon>Basidiomycota</taxon>
        <taxon>Agaricomycotina</taxon>
        <taxon>Agaricomycetes</taxon>
        <taxon>Agaricomycetidae</taxon>
        <taxon>Agaricales</taxon>
        <taxon>Marasmiineae</taxon>
        <taxon>Mycenaceae</taxon>
        <taxon>Mycena</taxon>
    </lineage>
</organism>
<name>A0AAD7F7W5_MYCRO</name>
<protein>
    <recommendedName>
        <fullName evidence="4">DUF1772-domain-containing protein</fullName>
    </recommendedName>
</protein>